<proteinExistence type="predicted"/>
<evidence type="ECO:0000256" key="1">
    <source>
        <dbReference type="ARBA" id="ARBA00004651"/>
    </source>
</evidence>
<protein>
    <submittedName>
        <fullName evidence="15">DUF4118 domain-containing protein</fullName>
    </submittedName>
</protein>
<evidence type="ECO:0000256" key="3">
    <source>
        <dbReference type="ARBA" id="ARBA00022553"/>
    </source>
</evidence>
<comment type="subcellular location">
    <subcellularLocation>
        <location evidence="1">Cell membrane</location>
        <topology evidence="1">Multi-pass membrane protein</topology>
    </subcellularLocation>
</comment>
<evidence type="ECO:0000256" key="9">
    <source>
        <dbReference type="ARBA" id="ARBA00022989"/>
    </source>
</evidence>
<dbReference type="Gene3D" id="3.30.450.40">
    <property type="match status" value="1"/>
</dbReference>
<dbReference type="Gene3D" id="3.30.565.10">
    <property type="entry name" value="Histidine kinase-like ATPase, C-terminal domain"/>
    <property type="match status" value="1"/>
</dbReference>
<dbReference type="RefSeq" id="WP_052387247.1">
    <property type="nucleotide sequence ID" value="NZ_CP073767.1"/>
</dbReference>
<feature type="transmembrane region" description="Helical" evidence="12">
    <location>
        <begin position="90"/>
        <end position="110"/>
    </location>
</feature>
<dbReference type="SUPFAM" id="SSF55781">
    <property type="entry name" value="GAF domain-like"/>
    <property type="match status" value="1"/>
</dbReference>
<dbReference type="InterPro" id="IPR038318">
    <property type="entry name" value="KdpD_sf"/>
</dbReference>
<evidence type="ECO:0000256" key="6">
    <source>
        <dbReference type="ARBA" id="ARBA00022741"/>
    </source>
</evidence>
<dbReference type="InterPro" id="IPR036890">
    <property type="entry name" value="HATPase_C_sf"/>
</dbReference>
<dbReference type="AlphaFoldDB" id="A0A9Q9IQC4"/>
<dbReference type="PROSITE" id="PS51257">
    <property type="entry name" value="PROKAR_LIPOPROTEIN"/>
    <property type="match status" value="1"/>
</dbReference>
<feature type="transmembrane region" description="Helical" evidence="12">
    <location>
        <begin position="37"/>
        <end position="55"/>
    </location>
</feature>
<keyword evidence="4" id="KW-0808">Transferase</keyword>
<evidence type="ECO:0000256" key="11">
    <source>
        <dbReference type="ARBA" id="ARBA00023136"/>
    </source>
</evidence>
<dbReference type="Proteomes" id="UP001058003">
    <property type="component" value="Chromosome"/>
</dbReference>
<keyword evidence="16" id="KW-1185">Reference proteome</keyword>
<dbReference type="GO" id="GO:0000155">
    <property type="term" value="F:phosphorelay sensor kinase activity"/>
    <property type="evidence" value="ECO:0007669"/>
    <property type="project" value="InterPro"/>
</dbReference>
<keyword evidence="11 12" id="KW-0472">Membrane</keyword>
<evidence type="ECO:0000256" key="7">
    <source>
        <dbReference type="ARBA" id="ARBA00022777"/>
    </source>
</evidence>
<keyword evidence="2" id="KW-1003">Cell membrane</keyword>
<gene>
    <name evidence="15" type="ORF">Daura_13435</name>
</gene>
<dbReference type="InterPro" id="IPR003018">
    <property type="entry name" value="GAF"/>
</dbReference>
<keyword evidence="5 12" id="KW-0812">Transmembrane</keyword>
<dbReference type="InterPro" id="IPR025201">
    <property type="entry name" value="KdpD_TM"/>
</dbReference>
<evidence type="ECO:0000313" key="16">
    <source>
        <dbReference type="Proteomes" id="UP001058003"/>
    </source>
</evidence>
<dbReference type="Pfam" id="PF07730">
    <property type="entry name" value="HisKA_3"/>
    <property type="match status" value="1"/>
</dbReference>
<evidence type="ECO:0000259" key="13">
    <source>
        <dbReference type="SMART" id="SM00065"/>
    </source>
</evidence>
<dbReference type="CDD" id="cd16917">
    <property type="entry name" value="HATPase_UhpB-NarQ-NarX-like"/>
    <property type="match status" value="1"/>
</dbReference>
<dbReference type="GO" id="GO:0005886">
    <property type="term" value="C:plasma membrane"/>
    <property type="evidence" value="ECO:0007669"/>
    <property type="project" value="UniProtKB-SubCell"/>
</dbReference>
<evidence type="ECO:0000256" key="8">
    <source>
        <dbReference type="ARBA" id="ARBA00022840"/>
    </source>
</evidence>
<dbReference type="Gene3D" id="1.20.5.1930">
    <property type="match status" value="1"/>
</dbReference>
<dbReference type="KEGG" id="daur:Daura_13435"/>
<name>A0A9Q9IQC4_9ACTN</name>
<evidence type="ECO:0000256" key="2">
    <source>
        <dbReference type="ARBA" id="ARBA00022475"/>
    </source>
</evidence>
<dbReference type="InterPro" id="IPR029016">
    <property type="entry name" value="GAF-like_dom_sf"/>
</dbReference>
<sequence>MLLRPHPPPSWVGLVVATACVAVETLVMFALRDGSPLAVAGALYFCGVLIVSMVWKPWLSVLTAVISVLAFSFFQVPPALSFSFSASRDLLILLMFTGAGLATSHLAGLARSRAAEAAERRQEAALATELAKHILCADDLRSALVPAARRLAEALELRSAVIELDAVPGDAQRVAFPLCDGATRLGTLLIPADVPKRTLERLRQRVVPTLESLLYAARDHEAVVTSLNASRKVTMLVAEQAAWRRVATLVARGASLNEVFEAMTEELCRSLGEVRTTLMRYEPDHTATCLAGLNDPHGPTSVPLDGHSVAGAVLRTRRPARIDGYDGIPGPAAETVRGLGIRSAAGVPVMVQGRLWGVLAAVSFTADTMPPAAERRLSDFSDLIATAVANAEHRAQLAASRARIVTATDNARRQFERDLHDGVLQRVVSLGLQLSMTEASMPPELTTYKTQLSRTAQGLNGVFETLQEVSRGIHPAIMSMGGLGASIRTLARRSETPVDLDLHIGRRLPDPTEVAVYYIVSEALANAAKHARATIVHIRAETEDQVFRLSIQDDGVGGADLGEGTGLIGLQDRVEALGGHMEVVSPPRQGTALLVKIPIDEAA</sequence>
<evidence type="ECO:0000256" key="12">
    <source>
        <dbReference type="SAM" id="Phobius"/>
    </source>
</evidence>
<evidence type="ECO:0000256" key="10">
    <source>
        <dbReference type="ARBA" id="ARBA00023012"/>
    </source>
</evidence>
<feature type="domain" description="GAF" evidence="13">
    <location>
        <begin position="255"/>
        <end position="398"/>
    </location>
</feature>
<dbReference type="SUPFAM" id="SSF55874">
    <property type="entry name" value="ATPase domain of HSP90 chaperone/DNA topoisomerase II/histidine kinase"/>
    <property type="match status" value="1"/>
</dbReference>
<feature type="domain" description="Histidine kinase/HSP90-like ATPase" evidence="14">
    <location>
        <begin position="511"/>
        <end position="601"/>
    </location>
</feature>
<keyword evidence="9 12" id="KW-1133">Transmembrane helix</keyword>
<accession>A0A9Q9IQC4</accession>
<dbReference type="Pfam" id="PF02518">
    <property type="entry name" value="HATPase_c"/>
    <property type="match status" value="1"/>
</dbReference>
<evidence type="ECO:0000256" key="5">
    <source>
        <dbReference type="ARBA" id="ARBA00022692"/>
    </source>
</evidence>
<dbReference type="SMART" id="SM00065">
    <property type="entry name" value="GAF"/>
    <property type="match status" value="1"/>
</dbReference>
<keyword evidence="10" id="KW-0902">Two-component regulatory system</keyword>
<reference evidence="15" key="1">
    <citation type="submission" date="2021-04" db="EMBL/GenBank/DDBJ databases">
        <title>Dactylosporangium aurantiacum NRRL B-8018 full assembly.</title>
        <authorList>
            <person name="Hartkoorn R.C."/>
            <person name="Beaudoing E."/>
            <person name="Hot D."/>
        </authorList>
    </citation>
    <scope>NUCLEOTIDE SEQUENCE</scope>
    <source>
        <strain evidence="15">NRRL B-8018</strain>
    </source>
</reference>
<dbReference type="InterPro" id="IPR003594">
    <property type="entry name" value="HATPase_dom"/>
</dbReference>
<dbReference type="SMART" id="SM00387">
    <property type="entry name" value="HATPase_c"/>
    <property type="match status" value="1"/>
</dbReference>
<keyword evidence="6" id="KW-0547">Nucleotide-binding</keyword>
<dbReference type="InterPro" id="IPR011712">
    <property type="entry name" value="Sig_transdc_His_kin_sub3_dim/P"/>
</dbReference>
<evidence type="ECO:0000313" key="15">
    <source>
        <dbReference type="EMBL" id="UWZ57073.1"/>
    </source>
</evidence>
<dbReference type="GO" id="GO:0046983">
    <property type="term" value="F:protein dimerization activity"/>
    <property type="evidence" value="ECO:0007669"/>
    <property type="project" value="InterPro"/>
</dbReference>
<feature type="transmembrane region" description="Helical" evidence="12">
    <location>
        <begin position="62"/>
        <end position="84"/>
    </location>
</feature>
<keyword evidence="8" id="KW-0067">ATP-binding</keyword>
<evidence type="ECO:0000259" key="14">
    <source>
        <dbReference type="SMART" id="SM00387"/>
    </source>
</evidence>
<dbReference type="Pfam" id="PF01590">
    <property type="entry name" value="GAF"/>
    <property type="match status" value="1"/>
</dbReference>
<dbReference type="PANTHER" id="PTHR24421:SF37">
    <property type="entry name" value="SENSOR HISTIDINE KINASE NARS"/>
    <property type="match status" value="1"/>
</dbReference>
<dbReference type="Gene3D" id="1.20.120.620">
    <property type="entry name" value="Backbone structure of the membrane domain of e. Coli histidine kinase receptor kdpd"/>
    <property type="match status" value="1"/>
</dbReference>
<dbReference type="InterPro" id="IPR050482">
    <property type="entry name" value="Sensor_HK_TwoCompSys"/>
</dbReference>
<organism evidence="15 16">
    <name type="scientific">Dactylosporangium aurantiacum</name>
    <dbReference type="NCBI Taxonomy" id="35754"/>
    <lineage>
        <taxon>Bacteria</taxon>
        <taxon>Bacillati</taxon>
        <taxon>Actinomycetota</taxon>
        <taxon>Actinomycetes</taxon>
        <taxon>Micromonosporales</taxon>
        <taxon>Micromonosporaceae</taxon>
        <taxon>Dactylosporangium</taxon>
    </lineage>
</organism>
<dbReference type="EMBL" id="CP073767">
    <property type="protein sequence ID" value="UWZ57073.1"/>
    <property type="molecule type" value="Genomic_DNA"/>
</dbReference>
<keyword evidence="3" id="KW-0597">Phosphoprotein</keyword>
<feature type="transmembrane region" description="Helical" evidence="12">
    <location>
        <begin position="12"/>
        <end position="31"/>
    </location>
</feature>
<dbReference type="GO" id="GO:0005524">
    <property type="term" value="F:ATP binding"/>
    <property type="evidence" value="ECO:0007669"/>
    <property type="project" value="UniProtKB-KW"/>
</dbReference>
<evidence type="ECO:0000256" key="4">
    <source>
        <dbReference type="ARBA" id="ARBA00022679"/>
    </source>
</evidence>
<dbReference type="Pfam" id="PF13493">
    <property type="entry name" value="DUF4118"/>
    <property type="match status" value="1"/>
</dbReference>
<dbReference type="OrthoDB" id="5242012at2"/>
<keyword evidence="7" id="KW-0418">Kinase</keyword>
<dbReference type="PANTHER" id="PTHR24421">
    <property type="entry name" value="NITRATE/NITRITE SENSOR PROTEIN NARX-RELATED"/>
    <property type="match status" value="1"/>
</dbReference>